<sequence>MNKLSQWIFGLNILCVLWFSLLIHQYDNEYFFIIQFIPIILLIVFGVVSLGIILYRVSAFNDCKSAALELQMEIKEAKIALTEKGFKFD</sequence>
<keyword evidence="4 7" id="KW-0256">Endoplasmic reticulum</keyword>
<evidence type="ECO:0000256" key="6">
    <source>
        <dbReference type="ARBA" id="ARBA00023136"/>
    </source>
</evidence>
<dbReference type="Pfam" id="PF08285">
    <property type="entry name" value="DPM3"/>
    <property type="match status" value="1"/>
</dbReference>
<dbReference type="UniPathway" id="UPA00378"/>
<keyword evidence="8" id="KW-1185">Reference proteome</keyword>
<dbReference type="GeneID" id="112685566"/>
<keyword evidence="5 7" id="KW-1133">Transmembrane helix</keyword>
<evidence type="ECO:0000256" key="1">
    <source>
        <dbReference type="ARBA" id="ARBA00004477"/>
    </source>
</evidence>
<comment type="subunit">
    <text evidence="7">Component of the dolichol-phosphate mannose (DPM) synthase complex.</text>
</comment>
<dbReference type="AlphaFoldDB" id="A0A8B8FRB2"/>
<accession>A0A8B8FRB2</accession>
<evidence type="ECO:0000256" key="4">
    <source>
        <dbReference type="ARBA" id="ARBA00022824"/>
    </source>
</evidence>
<evidence type="ECO:0000256" key="2">
    <source>
        <dbReference type="ARBA" id="ARBA00010430"/>
    </source>
</evidence>
<gene>
    <name evidence="9" type="primary">LOC112685566</name>
</gene>
<dbReference type="Proteomes" id="UP000694846">
    <property type="component" value="Unplaced"/>
</dbReference>
<dbReference type="GO" id="GO:0016757">
    <property type="term" value="F:glycosyltransferase activity"/>
    <property type="evidence" value="ECO:0007669"/>
    <property type="project" value="UniProtKB-KW"/>
</dbReference>
<keyword evidence="9" id="KW-0328">Glycosyltransferase</keyword>
<feature type="transmembrane region" description="Helical" evidence="7">
    <location>
        <begin position="32"/>
        <end position="55"/>
    </location>
</feature>
<evidence type="ECO:0000313" key="9">
    <source>
        <dbReference type="RefSeq" id="XP_025413287.1"/>
    </source>
</evidence>
<keyword evidence="6 7" id="KW-0472">Membrane</keyword>
<organism evidence="8 9">
    <name type="scientific">Sipha flava</name>
    <name type="common">yellow sugarcane aphid</name>
    <dbReference type="NCBI Taxonomy" id="143950"/>
    <lineage>
        <taxon>Eukaryota</taxon>
        <taxon>Metazoa</taxon>
        <taxon>Ecdysozoa</taxon>
        <taxon>Arthropoda</taxon>
        <taxon>Hexapoda</taxon>
        <taxon>Insecta</taxon>
        <taxon>Pterygota</taxon>
        <taxon>Neoptera</taxon>
        <taxon>Paraneoptera</taxon>
        <taxon>Hemiptera</taxon>
        <taxon>Sternorrhyncha</taxon>
        <taxon>Aphidomorpha</taxon>
        <taxon>Aphidoidea</taxon>
        <taxon>Aphididae</taxon>
        <taxon>Sipha</taxon>
    </lineage>
</organism>
<reference evidence="9" key="1">
    <citation type="submission" date="2025-08" db="UniProtKB">
        <authorList>
            <consortium name="RefSeq"/>
        </authorList>
    </citation>
    <scope>IDENTIFICATION</scope>
    <source>
        <tissue evidence="9">Whole body</tissue>
    </source>
</reference>
<keyword evidence="9" id="KW-0808">Transferase</keyword>
<dbReference type="RefSeq" id="XP_025413287.1">
    <property type="nucleotide sequence ID" value="XM_025557502.1"/>
</dbReference>
<dbReference type="PANTHER" id="PTHR16433:SF0">
    <property type="entry name" value="DOLICHOL-PHOSPHATE MANNOSYLTRANSFERASE SUBUNIT 3"/>
    <property type="match status" value="1"/>
</dbReference>
<dbReference type="GO" id="GO:0006506">
    <property type="term" value="P:GPI anchor biosynthetic process"/>
    <property type="evidence" value="ECO:0007669"/>
    <property type="project" value="TreeGrafter"/>
</dbReference>
<evidence type="ECO:0000256" key="7">
    <source>
        <dbReference type="RuleBase" id="RU365085"/>
    </source>
</evidence>
<evidence type="ECO:0000256" key="5">
    <source>
        <dbReference type="ARBA" id="ARBA00022989"/>
    </source>
</evidence>
<name>A0A8B8FRB2_9HEMI</name>
<evidence type="ECO:0000256" key="3">
    <source>
        <dbReference type="ARBA" id="ARBA00022692"/>
    </source>
</evidence>
<keyword evidence="3 7" id="KW-0812">Transmembrane</keyword>
<dbReference type="GO" id="GO:0033185">
    <property type="term" value="C:dolichol-phosphate-mannose synthase complex"/>
    <property type="evidence" value="ECO:0007669"/>
    <property type="project" value="TreeGrafter"/>
</dbReference>
<dbReference type="OrthoDB" id="2014333at2759"/>
<proteinExistence type="inferred from homology"/>
<protein>
    <recommendedName>
        <fullName evidence="7">Dolichol-phosphate mannosyltransferase subunit 3</fullName>
    </recommendedName>
</protein>
<feature type="transmembrane region" description="Helical" evidence="7">
    <location>
        <begin position="7"/>
        <end position="26"/>
    </location>
</feature>
<comment type="subcellular location">
    <subcellularLocation>
        <location evidence="1 7">Endoplasmic reticulum membrane</location>
        <topology evidence="1 7">Multi-pass membrane protein</topology>
    </subcellularLocation>
</comment>
<comment type="similarity">
    <text evidence="2 7">Belongs to the DPM3 family.</text>
</comment>
<dbReference type="CTD" id="54344"/>
<dbReference type="GO" id="GO:0005789">
    <property type="term" value="C:endoplasmic reticulum membrane"/>
    <property type="evidence" value="ECO:0007669"/>
    <property type="project" value="UniProtKB-SubCell"/>
</dbReference>
<evidence type="ECO:0000313" key="8">
    <source>
        <dbReference type="Proteomes" id="UP000694846"/>
    </source>
</evidence>
<comment type="pathway">
    <text evidence="7">Protein modification; protein glycosylation.</text>
</comment>
<comment type="function">
    <text evidence="7">Stabilizer subunit of the dolichol-phosphate mannose (DPM) synthase complex; tethers catalytic subunit to the ER.</text>
</comment>
<dbReference type="InterPro" id="IPR013174">
    <property type="entry name" value="DPM3"/>
</dbReference>
<dbReference type="PANTHER" id="PTHR16433">
    <property type="entry name" value="DOLICHOL-PHOSPHATE MANNOSYLTRANSFERASE SUBUNIT 3"/>
    <property type="match status" value="1"/>
</dbReference>